<dbReference type="EMBL" id="CARXXK010000002">
    <property type="protein sequence ID" value="CAI6352830.1"/>
    <property type="molecule type" value="Genomic_DNA"/>
</dbReference>
<proteinExistence type="predicted"/>
<name>A0AAV0WAB0_9HEMI</name>
<organism evidence="1 2">
    <name type="scientific">Macrosiphum euphorbiae</name>
    <name type="common">potato aphid</name>
    <dbReference type="NCBI Taxonomy" id="13131"/>
    <lineage>
        <taxon>Eukaryota</taxon>
        <taxon>Metazoa</taxon>
        <taxon>Ecdysozoa</taxon>
        <taxon>Arthropoda</taxon>
        <taxon>Hexapoda</taxon>
        <taxon>Insecta</taxon>
        <taxon>Pterygota</taxon>
        <taxon>Neoptera</taxon>
        <taxon>Paraneoptera</taxon>
        <taxon>Hemiptera</taxon>
        <taxon>Sternorrhyncha</taxon>
        <taxon>Aphidomorpha</taxon>
        <taxon>Aphidoidea</taxon>
        <taxon>Aphididae</taxon>
        <taxon>Macrosiphini</taxon>
        <taxon>Macrosiphum</taxon>
    </lineage>
</organism>
<comment type="caution">
    <text evidence="1">The sequence shown here is derived from an EMBL/GenBank/DDBJ whole genome shotgun (WGS) entry which is preliminary data.</text>
</comment>
<evidence type="ECO:0000313" key="1">
    <source>
        <dbReference type="EMBL" id="CAI6352830.1"/>
    </source>
</evidence>
<gene>
    <name evidence="1" type="ORF">MEUPH1_LOCUS9027</name>
</gene>
<evidence type="ECO:0000313" key="2">
    <source>
        <dbReference type="Proteomes" id="UP001160148"/>
    </source>
</evidence>
<dbReference type="InterPro" id="IPR036691">
    <property type="entry name" value="Endo/exonu/phosph_ase_sf"/>
</dbReference>
<dbReference type="Gene3D" id="3.60.10.10">
    <property type="entry name" value="Endonuclease/exonuclease/phosphatase"/>
    <property type="match status" value="1"/>
</dbReference>
<protein>
    <submittedName>
        <fullName evidence="1">Uncharacterized protein</fullName>
    </submittedName>
</protein>
<sequence>MGNDEKIDIPNFNFVASFRRNNRPAGGVAIYQNTATVHYCTNYMDVHAKYATMFNTSTSDIGDMCISRCHCGDNQFIIMVAVYISPNNSLRAIRDFFYENLFIYSHGASALLHQKIGKRFDDLPMILSGDFNINFADDKNLPLFEFFKNEFGLNMSNDRNLSTTRSTKLLLMRSLQEI</sequence>
<dbReference type="Proteomes" id="UP001160148">
    <property type="component" value="Unassembled WGS sequence"/>
</dbReference>
<reference evidence="1 2" key="1">
    <citation type="submission" date="2023-01" db="EMBL/GenBank/DDBJ databases">
        <authorList>
            <person name="Whitehead M."/>
        </authorList>
    </citation>
    <scope>NUCLEOTIDE SEQUENCE [LARGE SCALE GENOMIC DNA]</scope>
</reference>
<dbReference type="AlphaFoldDB" id="A0AAV0WAB0"/>
<keyword evidence="2" id="KW-1185">Reference proteome</keyword>
<dbReference type="SUPFAM" id="SSF56219">
    <property type="entry name" value="DNase I-like"/>
    <property type="match status" value="1"/>
</dbReference>
<accession>A0AAV0WAB0</accession>